<keyword evidence="1" id="KW-0472">Membrane</keyword>
<feature type="transmembrane region" description="Helical" evidence="1">
    <location>
        <begin position="12"/>
        <end position="35"/>
    </location>
</feature>
<proteinExistence type="predicted"/>
<name>A0ABS8BLG5_9NEIS</name>
<keyword evidence="1" id="KW-1133">Transmembrane helix</keyword>
<dbReference type="RefSeq" id="WP_226764199.1">
    <property type="nucleotide sequence ID" value="NZ_JAJAWG010000005.1"/>
</dbReference>
<accession>A0ABS8BLG5</accession>
<gene>
    <name evidence="2" type="ORF">LG219_09185</name>
</gene>
<dbReference type="Proteomes" id="UP001198034">
    <property type="component" value="Unassembled WGS sequence"/>
</dbReference>
<feature type="transmembrane region" description="Helical" evidence="1">
    <location>
        <begin position="66"/>
        <end position="87"/>
    </location>
</feature>
<evidence type="ECO:0000313" key="2">
    <source>
        <dbReference type="EMBL" id="MCB5196441.1"/>
    </source>
</evidence>
<feature type="transmembrane region" description="Helical" evidence="1">
    <location>
        <begin position="93"/>
        <end position="112"/>
    </location>
</feature>
<comment type="caution">
    <text evidence="2">The sequence shown here is derived from an EMBL/GenBank/DDBJ whole genome shotgun (WGS) entry which is preliminary data.</text>
</comment>
<sequence>MMDNFSINTPSLLFPAISLLMLAYTNRFLTISSIIRQLYDHHRSNPHVNILRQLANLRKRVWLIRYMQAFGITSLLLCIISMIFMAINLDQLAQGLFVASLILMIGSLILCLQEVMVSDSALKILLSDIEDEIKQPKK</sequence>
<dbReference type="InterPro" id="IPR021279">
    <property type="entry name" value="DUF2721"/>
</dbReference>
<evidence type="ECO:0000256" key="1">
    <source>
        <dbReference type="SAM" id="Phobius"/>
    </source>
</evidence>
<keyword evidence="3" id="KW-1185">Reference proteome</keyword>
<organism evidence="2 3">
    <name type="scientific">Deefgea salmonis</name>
    <dbReference type="NCBI Taxonomy" id="2875502"/>
    <lineage>
        <taxon>Bacteria</taxon>
        <taxon>Pseudomonadati</taxon>
        <taxon>Pseudomonadota</taxon>
        <taxon>Betaproteobacteria</taxon>
        <taxon>Neisseriales</taxon>
        <taxon>Chitinibacteraceae</taxon>
        <taxon>Deefgea</taxon>
    </lineage>
</organism>
<reference evidence="2 3" key="1">
    <citation type="submission" date="2021-10" db="EMBL/GenBank/DDBJ databases">
        <authorList>
            <person name="Chen M."/>
        </authorList>
    </citation>
    <scope>NUCLEOTIDE SEQUENCE [LARGE SCALE GENOMIC DNA]</scope>
    <source>
        <strain evidence="2 3">H3-26</strain>
    </source>
</reference>
<keyword evidence="1" id="KW-0812">Transmembrane</keyword>
<dbReference type="Pfam" id="PF11026">
    <property type="entry name" value="DUF2721"/>
    <property type="match status" value="1"/>
</dbReference>
<dbReference type="EMBL" id="JAJAWG010000005">
    <property type="protein sequence ID" value="MCB5196441.1"/>
    <property type="molecule type" value="Genomic_DNA"/>
</dbReference>
<evidence type="ECO:0000313" key="3">
    <source>
        <dbReference type="Proteomes" id="UP001198034"/>
    </source>
</evidence>
<protein>
    <submittedName>
        <fullName evidence="2">DUF2721 domain-containing protein</fullName>
    </submittedName>
</protein>